<accession>A0A919V6B7</accession>
<dbReference type="Gene3D" id="3.40.50.300">
    <property type="entry name" value="P-loop containing nucleotide triphosphate hydrolases"/>
    <property type="match status" value="1"/>
</dbReference>
<comment type="caution">
    <text evidence="1">The sequence shown here is derived from an EMBL/GenBank/DDBJ whole genome shotgun (WGS) entry which is preliminary data.</text>
</comment>
<dbReference type="InterPro" id="IPR027417">
    <property type="entry name" value="P-loop_NTPase"/>
</dbReference>
<proteinExistence type="predicted"/>
<dbReference type="EMBL" id="BOOW01000012">
    <property type="protein sequence ID" value="GII91846.1"/>
    <property type="molecule type" value="Genomic_DNA"/>
</dbReference>
<dbReference type="SUPFAM" id="SSF52540">
    <property type="entry name" value="P-loop containing nucleoside triphosphate hydrolases"/>
    <property type="match status" value="1"/>
</dbReference>
<protein>
    <submittedName>
        <fullName evidence="1">ATP-binding protein</fullName>
    </submittedName>
</protein>
<organism evidence="1 2">
    <name type="scientific">Sinosporangium siamense</name>
    <dbReference type="NCBI Taxonomy" id="1367973"/>
    <lineage>
        <taxon>Bacteria</taxon>
        <taxon>Bacillati</taxon>
        <taxon>Actinomycetota</taxon>
        <taxon>Actinomycetes</taxon>
        <taxon>Streptosporangiales</taxon>
        <taxon>Streptosporangiaceae</taxon>
        <taxon>Sinosporangium</taxon>
    </lineage>
</organism>
<gene>
    <name evidence="1" type="ORF">Ssi02_20770</name>
</gene>
<evidence type="ECO:0000313" key="1">
    <source>
        <dbReference type="EMBL" id="GII91846.1"/>
    </source>
</evidence>
<keyword evidence="1" id="KW-0067">ATP-binding</keyword>
<name>A0A919V6B7_9ACTN</name>
<reference evidence="1" key="1">
    <citation type="submission" date="2021-01" db="EMBL/GenBank/DDBJ databases">
        <title>Whole genome shotgun sequence of Sinosporangium siamense NBRC 109515.</title>
        <authorList>
            <person name="Komaki H."/>
            <person name="Tamura T."/>
        </authorList>
    </citation>
    <scope>NUCLEOTIDE SEQUENCE</scope>
    <source>
        <strain evidence="1">NBRC 109515</strain>
    </source>
</reference>
<dbReference type="AlphaFoldDB" id="A0A919V6B7"/>
<keyword evidence="1" id="KW-0547">Nucleotide-binding</keyword>
<sequence length="223" mass="24584">MGMVLYPCEVHAMAATPASQASVNELRYPAGSLVLLSGLPGAGKSTLLERLYDLTGEETQPVIATGGVRVIDSRQARKRWEEVLRPLPSRLQTPFVHTTHTWRVIRAVLRGHTVVAHTRGTWPHLLYGFAWLARRAHGEMHLIMLDVEPATARAGQHARGRVIARVSFARHCRRWETLMKRARAGSMPPAASVTVLSRPAAAQVRAIRFDPPASAAEESGSRR</sequence>
<dbReference type="Proteomes" id="UP000606172">
    <property type="component" value="Unassembled WGS sequence"/>
</dbReference>
<keyword evidence="2" id="KW-1185">Reference proteome</keyword>
<dbReference type="GO" id="GO:0005524">
    <property type="term" value="F:ATP binding"/>
    <property type="evidence" value="ECO:0007669"/>
    <property type="project" value="UniProtKB-KW"/>
</dbReference>
<evidence type="ECO:0000313" key="2">
    <source>
        <dbReference type="Proteomes" id="UP000606172"/>
    </source>
</evidence>
<dbReference type="Pfam" id="PF13671">
    <property type="entry name" value="AAA_33"/>
    <property type="match status" value="1"/>
</dbReference>